<reference evidence="2 3" key="1">
    <citation type="submission" date="2019-03" db="EMBL/GenBank/DDBJ databases">
        <title>Draft genome sequences of novel Actinobacteria.</title>
        <authorList>
            <person name="Sahin N."/>
            <person name="Ay H."/>
            <person name="Saygin H."/>
        </authorList>
    </citation>
    <scope>NUCLEOTIDE SEQUENCE [LARGE SCALE GENOMIC DNA]</scope>
    <source>
        <strain evidence="2 3">DSM 41900</strain>
    </source>
</reference>
<evidence type="ECO:0000313" key="2">
    <source>
        <dbReference type="EMBL" id="TDC70195.1"/>
    </source>
</evidence>
<feature type="compositionally biased region" description="Basic residues" evidence="1">
    <location>
        <begin position="1"/>
        <end position="19"/>
    </location>
</feature>
<sequence length="157" mass="17156">MGLRGRLRRPPRPAQRHHPVPAPQPAAAQAACHQVPDHQDQRGDQRERQHDDGRTAAPRRDRLLPLRPRRAYRHRPVVRHRRVPVGGADRRPRPVAPAQRRPDRQQQIALAELVAVGVGVGVGVGDGDGVGVGVGPGLGIVAREAVHGRGEPLVRTR</sequence>
<name>A0A4V2Y1W2_9ACTN</name>
<organism evidence="2 3">
    <name type="scientific">Streptomyces hainanensis</name>
    <dbReference type="NCBI Taxonomy" id="402648"/>
    <lineage>
        <taxon>Bacteria</taxon>
        <taxon>Bacillati</taxon>
        <taxon>Actinomycetota</taxon>
        <taxon>Actinomycetes</taxon>
        <taxon>Kitasatosporales</taxon>
        <taxon>Streptomycetaceae</taxon>
        <taxon>Streptomyces</taxon>
    </lineage>
</organism>
<dbReference type="Proteomes" id="UP000295345">
    <property type="component" value="Unassembled WGS sequence"/>
</dbReference>
<proteinExistence type="predicted"/>
<keyword evidence="3" id="KW-1185">Reference proteome</keyword>
<protein>
    <submittedName>
        <fullName evidence="2">Uncharacterized protein</fullName>
    </submittedName>
</protein>
<dbReference type="AlphaFoldDB" id="A0A4V2Y1W2"/>
<feature type="compositionally biased region" description="Low complexity" evidence="1">
    <location>
        <begin position="25"/>
        <end position="34"/>
    </location>
</feature>
<feature type="compositionally biased region" description="Basic residues" evidence="1">
    <location>
        <begin position="67"/>
        <end position="83"/>
    </location>
</feature>
<evidence type="ECO:0000256" key="1">
    <source>
        <dbReference type="SAM" id="MobiDB-lite"/>
    </source>
</evidence>
<accession>A0A4V2Y1W2</accession>
<feature type="region of interest" description="Disordered" evidence="1">
    <location>
        <begin position="1"/>
        <end position="104"/>
    </location>
</feature>
<dbReference type="EMBL" id="SMKI01000315">
    <property type="protein sequence ID" value="TDC70195.1"/>
    <property type="molecule type" value="Genomic_DNA"/>
</dbReference>
<gene>
    <name evidence="2" type="ORF">E1283_25045</name>
</gene>
<comment type="caution">
    <text evidence="2">The sequence shown here is derived from an EMBL/GenBank/DDBJ whole genome shotgun (WGS) entry which is preliminary data.</text>
</comment>
<feature type="compositionally biased region" description="Basic and acidic residues" evidence="1">
    <location>
        <begin position="35"/>
        <end position="64"/>
    </location>
</feature>
<evidence type="ECO:0000313" key="3">
    <source>
        <dbReference type="Proteomes" id="UP000295345"/>
    </source>
</evidence>